<dbReference type="OrthoDB" id="1933874at2759"/>
<comment type="caution">
    <text evidence="2">The sequence shown here is derived from an EMBL/GenBank/DDBJ whole genome shotgun (WGS) entry which is preliminary data.</text>
</comment>
<dbReference type="PANTHER" id="PTHR33638">
    <property type="entry name" value="SELENOPROTEIN H"/>
    <property type="match status" value="1"/>
</dbReference>
<dbReference type="AlphaFoldDB" id="A0A830BG32"/>
<dbReference type="EMBL" id="BMAC01000100">
    <property type="protein sequence ID" value="GFP85152.1"/>
    <property type="molecule type" value="Genomic_DNA"/>
</dbReference>
<evidence type="ECO:0008006" key="4">
    <source>
        <dbReference type="Google" id="ProtNLM"/>
    </source>
</evidence>
<name>A0A830BG32_9LAMI</name>
<accession>A0A830BG32</accession>
<evidence type="ECO:0000313" key="2">
    <source>
        <dbReference type="EMBL" id="GFP85152.1"/>
    </source>
</evidence>
<dbReference type="InterPro" id="IPR052674">
    <property type="entry name" value="SelWTH-like"/>
</dbReference>
<reference evidence="2" key="1">
    <citation type="submission" date="2020-07" db="EMBL/GenBank/DDBJ databases">
        <title>Ethylene signaling mediates host invasion by parasitic plants.</title>
        <authorList>
            <person name="Yoshida S."/>
        </authorList>
    </citation>
    <scope>NUCLEOTIDE SEQUENCE</scope>
    <source>
        <strain evidence="2">Okayama</strain>
    </source>
</reference>
<sequence>MAPKRKLTTATTRSAARNDARATRSAIRRGEAILNTPFEDPEPRKRRKVEAAAPSSAPAASAPAAAASSSAAAVSTSAAGASSSAAVKTVIIEHCLQNDSFKKKADQVRKGLEKAVSGVNVMVNPEAPRKGCFEIREDGGDAFVSLLDIESPFDAVKAVDVKKVVADIVGKIK</sequence>
<dbReference type="PANTHER" id="PTHR33638:SF1">
    <property type="entry name" value="SELENOPROTEIN H"/>
    <property type="match status" value="1"/>
</dbReference>
<evidence type="ECO:0000313" key="3">
    <source>
        <dbReference type="Proteomes" id="UP000653305"/>
    </source>
</evidence>
<feature type="compositionally biased region" description="Low complexity" evidence="1">
    <location>
        <begin position="51"/>
        <end position="73"/>
    </location>
</feature>
<evidence type="ECO:0000256" key="1">
    <source>
        <dbReference type="SAM" id="MobiDB-lite"/>
    </source>
</evidence>
<feature type="region of interest" description="Disordered" evidence="1">
    <location>
        <begin position="1"/>
        <end position="73"/>
    </location>
</feature>
<proteinExistence type="predicted"/>
<organism evidence="2 3">
    <name type="scientific">Phtheirospermum japonicum</name>
    <dbReference type="NCBI Taxonomy" id="374723"/>
    <lineage>
        <taxon>Eukaryota</taxon>
        <taxon>Viridiplantae</taxon>
        <taxon>Streptophyta</taxon>
        <taxon>Embryophyta</taxon>
        <taxon>Tracheophyta</taxon>
        <taxon>Spermatophyta</taxon>
        <taxon>Magnoliopsida</taxon>
        <taxon>eudicotyledons</taxon>
        <taxon>Gunneridae</taxon>
        <taxon>Pentapetalae</taxon>
        <taxon>asterids</taxon>
        <taxon>lamiids</taxon>
        <taxon>Lamiales</taxon>
        <taxon>Orobanchaceae</taxon>
        <taxon>Orobanchaceae incertae sedis</taxon>
        <taxon>Phtheirospermum</taxon>
    </lineage>
</organism>
<protein>
    <recommendedName>
        <fullName evidence="4">Selenoprotein H</fullName>
    </recommendedName>
</protein>
<gene>
    <name evidence="2" type="ORF">PHJA_000659000</name>
</gene>
<keyword evidence="3" id="KW-1185">Reference proteome</keyword>
<dbReference type="GO" id="GO:0005794">
    <property type="term" value="C:Golgi apparatus"/>
    <property type="evidence" value="ECO:0007669"/>
    <property type="project" value="TreeGrafter"/>
</dbReference>
<dbReference type="Proteomes" id="UP000653305">
    <property type="component" value="Unassembled WGS sequence"/>
</dbReference>